<dbReference type="CDD" id="cd01297">
    <property type="entry name" value="D-aminoacylase"/>
    <property type="match status" value="1"/>
</dbReference>
<feature type="chain" id="PRO_5045700491" evidence="3">
    <location>
        <begin position="25"/>
        <end position="512"/>
    </location>
</feature>
<evidence type="ECO:0000313" key="6">
    <source>
        <dbReference type="Proteomes" id="UP001057520"/>
    </source>
</evidence>
<dbReference type="InterPro" id="IPR032466">
    <property type="entry name" value="Metal_Hydrolase"/>
</dbReference>
<dbReference type="EMBL" id="CP096040">
    <property type="protein sequence ID" value="USQ93956.1"/>
    <property type="molecule type" value="Genomic_DNA"/>
</dbReference>
<organism evidence="5 6">
    <name type="scientific">Caulobacter segnis</name>
    <dbReference type="NCBI Taxonomy" id="88688"/>
    <lineage>
        <taxon>Bacteria</taxon>
        <taxon>Pseudomonadati</taxon>
        <taxon>Pseudomonadota</taxon>
        <taxon>Alphaproteobacteria</taxon>
        <taxon>Caulobacterales</taxon>
        <taxon>Caulobacteraceae</taxon>
        <taxon>Caulobacter</taxon>
    </lineage>
</organism>
<keyword evidence="3" id="KW-0732">Signal</keyword>
<evidence type="ECO:0000256" key="2">
    <source>
        <dbReference type="ARBA" id="ARBA00022801"/>
    </source>
</evidence>
<evidence type="ECO:0000259" key="4">
    <source>
        <dbReference type="Pfam" id="PF07969"/>
    </source>
</evidence>
<dbReference type="InterPro" id="IPR011059">
    <property type="entry name" value="Metal-dep_hydrolase_composite"/>
</dbReference>
<reference evidence="5 6" key="1">
    <citation type="submission" date="2022-04" db="EMBL/GenBank/DDBJ databases">
        <title>Genome sequence of soybean root-associated Caulobacter segnis RL271.</title>
        <authorList>
            <person name="Longley R."/>
            <person name="Bonito G."/>
            <person name="Trigodet F."/>
            <person name="Crosson S."/>
            <person name="Fiebig A."/>
        </authorList>
    </citation>
    <scope>NUCLEOTIDE SEQUENCE [LARGE SCALE GENOMIC DNA]</scope>
    <source>
        <strain evidence="5 6">RL271</strain>
    </source>
</reference>
<proteinExistence type="inferred from homology"/>
<dbReference type="Pfam" id="PF07969">
    <property type="entry name" value="Amidohydro_3"/>
    <property type="match status" value="1"/>
</dbReference>
<evidence type="ECO:0000256" key="1">
    <source>
        <dbReference type="ARBA" id="ARBA00010716"/>
    </source>
</evidence>
<dbReference type="InterPro" id="IPR023100">
    <property type="entry name" value="D-aminoacylase_insert_dom_sf"/>
</dbReference>
<gene>
    <name evidence="5" type="ORF">MZV50_15170</name>
</gene>
<dbReference type="Gene3D" id="2.30.40.10">
    <property type="entry name" value="Urease, subunit C, domain 1"/>
    <property type="match status" value="1"/>
</dbReference>
<name>A0ABY4ZN06_9CAUL</name>
<dbReference type="Gene3D" id="3.30.1490.130">
    <property type="entry name" value="D-aminoacylase. Domain 3"/>
    <property type="match status" value="1"/>
</dbReference>
<comment type="similarity">
    <text evidence="1">Belongs to the metallo-dependent hydrolases superfamily. NagA family.</text>
</comment>
<evidence type="ECO:0000256" key="3">
    <source>
        <dbReference type="SAM" id="SignalP"/>
    </source>
</evidence>
<protein>
    <submittedName>
        <fullName evidence="5">D-aminoacylase</fullName>
    </submittedName>
</protein>
<accession>A0ABY4ZN06</accession>
<dbReference type="SUPFAM" id="SSF51556">
    <property type="entry name" value="Metallo-dependent hydrolases"/>
    <property type="match status" value="1"/>
</dbReference>
<keyword evidence="2" id="KW-0378">Hydrolase</keyword>
<dbReference type="SUPFAM" id="SSF51338">
    <property type="entry name" value="Composite domain of metallo-dependent hydrolases"/>
    <property type="match status" value="1"/>
</dbReference>
<sequence>MRVQLFRSALGAAVACLLGSSALASTLIVHAKVIDGSGASARSVSIRIDQDRIVAVGQLKPSRGETVVDAKGLTLAPGFIDAHSHHDRQAEKTPEMAALTAQGVTTIVVGQDGESALPLKAYFETLARSPLAVNVASYTGHGSLRARAMGQDYKRAATPAEMATMSTELAEDLRAGSLGLSTGLEYDPGIYGPPEEVVALAKTAAAGGGRYISHLRSEDVKLDAAIDEIIAIGREAKLPVQISHLKIGLVDRWGEAPRILAKLDAARAQGVDITADVYPYSYWQSNLSVLLPERNFQDRAAARFALTKLTTPEGLRIAVFAPDPSLVGKTIAQIAAERHADPVETYLALTRQSEAYRATHPEVERVDAVIGSAMAESDIAAFIAWKHAVICSDGMTHGLHPRGFGAFAKILRVYVREKRLLTLEQAIHKMSAQTAAQLGLAERGTIAPGYHADLVLFDPARIADRSDLDHPNALATGVSTVWVNGVVVFDKGVPTQARPGQVVRRASWRPGG</sequence>
<dbReference type="InterPro" id="IPR013108">
    <property type="entry name" value="Amidohydro_3"/>
</dbReference>
<evidence type="ECO:0000313" key="5">
    <source>
        <dbReference type="EMBL" id="USQ93956.1"/>
    </source>
</evidence>
<feature type="domain" description="Amidohydrolase 3" evidence="4">
    <location>
        <begin position="67"/>
        <end position="489"/>
    </location>
</feature>
<keyword evidence="6" id="KW-1185">Reference proteome</keyword>
<dbReference type="Gene3D" id="3.20.20.140">
    <property type="entry name" value="Metal-dependent hydrolases"/>
    <property type="match status" value="1"/>
</dbReference>
<feature type="signal peptide" evidence="3">
    <location>
        <begin position="1"/>
        <end position="24"/>
    </location>
</feature>
<dbReference type="Proteomes" id="UP001057520">
    <property type="component" value="Chromosome"/>
</dbReference>
<dbReference type="PANTHER" id="PTHR11113">
    <property type="entry name" value="N-ACETYLGLUCOSAMINE-6-PHOSPHATE DEACETYLASE"/>
    <property type="match status" value="1"/>
</dbReference>
<dbReference type="PANTHER" id="PTHR11113:SF14">
    <property type="entry name" value="N-ACETYLGLUCOSAMINE-6-PHOSPHATE DEACETYLASE"/>
    <property type="match status" value="1"/>
</dbReference>